<evidence type="ECO:0000259" key="2">
    <source>
        <dbReference type="PROSITE" id="PS50883"/>
    </source>
</evidence>
<dbReference type="RefSeq" id="WP_345973483.1">
    <property type="nucleotide sequence ID" value="NZ_CP147920.1"/>
</dbReference>
<dbReference type="Pfam" id="PF00563">
    <property type="entry name" value="EAL"/>
    <property type="match status" value="1"/>
</dbReference>
<dbReference type="SUPFAM" id="SSF55073">
    <property type="entry name" value="Nucleotide cyclase"/>
    <property type="match status" value="1"/>
</dbReference>
<feature type="transmembrane region" description="Helical" evidence="1">
    <location>
        <begin position="213"/>
        <end position="230"/>
    </location>
</feature>
<dbReference type="InterPro" id="IPR001633">
    <property type="entry name" value="EAL_dom"/>
</dbReference>
<dbReference type="PROSITE" id="PS50883">
    <property type="entry name" value="EAL"/>
    <property type="match status" value="1"/>
</dbReference>
<dbReference type="InterPro" id="IPR052155">
    <property type="entry name" value="Biofilm_reg_signaling"/>
</dbReference>
<dbReference type="SMART" id="SM00052">
    <property type="entry name" value="EAL"/>
    <property type="match status" value="1"/>
</dbReference>
<proteinExistence type="predicted"/>
<keyword evidence="5" id="KW-1185">Reference proteome</keyword>
<feature type="transmembrane region" description="Helical" evidence="1">
    <location>
        <begin position="281"/>
        <end position="303"/>
    </location>
</feature>
<dbReference type="Gene3D" id="3.30.70.270">
    <property type="match status" value="1"/>
</dbReference>
<feature type="transmembrane region" description="Helical" evidence="1">
    <location>
        <begin position="309"/>
        <end position="326"/>
    </location>
</feature>
<dbReference type="Proteomes" id="UP001447842">
    <property type="component" value="Chromosome"/>
</dbReference>
<dbReference type="SUPFAM" id="SSF141868">
    <property type="entry name" value="EAL domain-like"/>
    <property type="match status" value="1"/>
</dbReference>
<organism evidence="4 5">
    <name type="scientific">Sulfurimonas diazotrophicus</name>
    <dbReference type="NCBI Taxonomy" id="3131939"/>
    <lineage>
        <taxon>Bacteria</taxon>
        <taxon>Pseudomonadati</taxon>
        <taxon>Campylobacterota</taxon>
        <taxon>Epsilonproteobacteria</taxon>
        <taxon>Campylobacterales</taxon>
        <taxon>Sulfurimonadaceae</taxon>
        <taxon>Sulfurimonas</taxon>
    </lineage>
</organism>
<dbReference type="Pfam" id="PF00990">
    <property type="entry name" value="GGDEF"/>
    <property type="match status" value="1"/>
</dbReference>
<dbReference type="PANTHER" id="PTHR44757">
    <property type="entry name" value="DIGUANYLATE CYCLASE DGCP"/>
    <property type="match status" value="1"/>
</dbReference>
<dbReference type="InterPro" id="IPR029787">
    <property type="entry name" value="Nucleotide_cyclase"/>
</dbReference>
<feature type="transmembrane region" description="Helical" evidence="1">
    <location>
        <begin position="338"/>
        <end position="357"/>
    </location>
</feature>
<dbReference type="Gene3D" id="3.20.20.450">
    <property type="entry name" value="EAL domain"/>
    <property type="match status" value="1"/>
</dbReference>
<keyword evidence="1" id="KW-0812">Transmembrane</keyword>
<dbReference type="Pfam" id="PF07695">
    <property type="entry name" value="7TMR-DISM_7TM"/>
    <property type="match status" value="1"/>
</dbReference>
<accession>A0ABZ3HC52</accession>
<protein>
    <submittedName>
        <fullName evidence="4">EAL domain-containing protein</fullName>
    </submittedName>
</protein>
<reference evidence="4 5" key="1">
    <citation type="submission" date="2024-03" db="EMBL/GenBank/DDBJ databases">
        <title>Sulfurimonas sp. HSL3-1.</title>
        <authorList>
            <person name="Wang S."/>
        </authorList>
    </citation>
    <scope>NUCLEOTIDE SEQUENCE [LARGE SCALE GENOMIC DNA]</scope>
    <source>
        <strain evidence="4 5">HSL3-1</strain>
    </source>
</reference>
<sequence>MQTVFHIFILIFLTLNPLSAEPVINVTSSGKQYDLSDSVLLCMDHLNMLNVDMFLEGSSPAICNTVDKAQLPFGYVDDTIWLRSTLKNTSHTENAWIVDLENPLLDYVDLYVIENKKVIAHFASGDKRPVASRPLSSLTFRFPITMLPGKTTTLVWKIRSQSSIDLPITINDPDALQDADQRRFLFYGIFYGILIILSLYNFIFFLIFRRAIYLYYVGFIVFYTMMQLSFDGFTPMLLFPDHPWLYNEGVPFFVDLTILSAILFGQRFLETELYTPKLHSVLNVIIIINLVPMIMSFFDIYYLTVKLTTLLAAITPIILLSAGFVIQKHNKRRARFYLGAWSLFFAGSTLLALHKFGLLPSTWFILHSQQFGVLLKIIVLSYALGDQLQSLLYIDQLTGIGNRHSLQRIFASSMSYAKKDKLPFAVLSIDIDDFKNINDSMTHKVGDQLLMQLSGRLKAHLRRFDTILRMGQDEFLIILERIQSTESLTHIVDQLLVQIRKPFNLDNHIIHITASVGIALYPNDGDDYDTLMKNSDTALHKAKELGKNRFYFFNPVLDNMAIERLKLHNDLFEALDNNEFFLLFQPKISATDNSLAGVEVLLRWRHPKRGILTPDTFIGIAEQNGLILRITHWVLEESCKALKQWQRIGWDGIFAAVNVTAVDINDTYFIRDLLDLFSEYNLNPDLLELELTERIIVESSTDNIETIKSLCDAGIKIAIDDFGTGYSTFTYLQSFQVDTIKIDKSFIDEIEFNAKTAVIVKTMTELGHALGMKVVIEGVEKEGQVQLLKRMKCDIFQGYYFDKPMTAGALVAKYFVRDQIKKG</sequence>
<dbReference type="CDD" id="cd01949">
    <property type="entry name" value="GGDEF"/>
    <property type="match status" value="1"/>
</dbReference>
<dbReference type="NCBIfam" id="TIGR00254">
    <property type="entry name" value="GGDEF"/>
    <property type="match status" value="1"/>
</dbReference>
<dbReference type="CDD" id="cd01948">
    <property type="entry name" value="EAL"/>
    <property type="match status" value="1"/>
</dbReference>
<dbReference type="InterPro" id="IPR043128">
    <property type="entry name" value="Rev_trsase/Diguanyl_cyclase"/>
</dbReference>
<keyword evidence="1" id="KW-1133">Transmembrane helix</keyword>
<feature type="transmembrane region" description="Helical" evidence="1">
    <location>
        <begin position="184"/>
        <end position="206"/>
    </location>
</feature>
<evidence type="ECO:0000259" key="3">
    <source>
        <dbReference type="PROSITE" id="PS50887"/>
    </source>
</evidence>
<gene>
    <name evidence="4" type="ORF">WCY31_05240</name>
</gene>
<feature type="domain" description="EAL" evidence="2">
    <location>
        <begin position="564"/>
        <end position="818"/>
    </location>
</feature>
<evidence type="ECO:0000313" key="4">
    <source>
        <dbReference type="EMBL" id="XAU16112.1"/>
    </source>
</evidence>
<dbReference type="Gene3D" id="2.60.40.2380">
    <property type="match status" value="1"/>
</dbReference>
<dbReference type="InterPro" id="IPR011623">
    <property type="entry name" value="7TMR_DISM_rcpt_extracell_dom1"/>
</dbReference>
<feature type="domain" description="GGDEF" evidence="3">
    <location>
        <begin position="422"/>
        <end position="555"/>
    </location>
</feature>
<dbReference type="PANTHER" id="PTHR44757:SF2">
    <property type="entry name" value="BIOFILM ARCHITECTURE MAINTENANCE PROTEIN MBAA"/>
    <property type="match status" value="1"/>
</dbReference>
<feature type="transmembrane region" description="Helical" evidence="1">
    <location>
        <begin position="250"/>
        <end position="269"/>
    </location>
</feature>
<dbReference type="PROSITE" id="PS50887">
    <property type="entry name" value="GGDEF"/>
    <property type="match status" value="1"/>
</dbReference>
<dbReference type="InterPro" id="IPR035919">
    <property type="entry name" value="EAL_sf"/>
</dbReference>
<dbReference type="Pfam" id="PF07696">
    <property type="entry name" value="7TMR-DISMED2"/>
    <property type="match status" value="1"/>
</dbReference>
<keyword evidence="1" id="KW-0472">Membrane</keyword>
<dbReference type="SMART" id="SM00267">
    <property type="entry name" value="GGDEF"/>
    <property type="match status" value="1"/>
</dbReference>
<dbReference type="InterPro" id="IPR011622">
    <property type="entry name" value="7TMR_DISM_rcpt_extracell_dom2"/>
</dbReference>
<evidence type="ECO:0000256" key="1">
    <source>
        <dbReference type="SAM" id="Phobius"/>
    </source>
</evidence>
<dbReference type="EMBL" id="CP147920">
    <property type="protein sequence ID" value="XAU16112.1"/>
    <property type="molecule type" value="Genomic_DNA"/>
</dbReference>
<name>A0ABZ3HC52_9BACT</name>
<evidence type="ECO:0000313" key="5">
    <source>
        <dbReference type="Proteomes" id="UP001447842"/>
    </source>
</evidence>
<dbReference type="InterPro" id="IPR000160">
    <property type="entry name" value="GGDEF_dom"/>
</dbReference>